<feature type="compositionally biased region" description="Low complexity" evidence="6">
    <location>
        <begin position="421"/>
        <end position="445"/>
    </location>
</feature>
<reference evidence="7 8" key="1">
    <citation type="journal article" date="2016" name="Sci. Rep.">
        <title>Peltaster fructicola genome reveals evolution from an invasive phytopathogen to an ectophytic parasite.</title>
        <authorList>
            <person name="Xu C."/>
            <person name="Chen H."/>
            <person name="Gleason M.L."/>
            <person name="Xu J.R."/>
            <person name="Liu H."/>
            <person name="Zhang R."/>
            <person name="Sun G."/>
        </authorList>
    </citation>
    <scope>NUCLEOTIDE SEQUENCE [LARGE SCALE GENOMIC DNA]</scope>
    <source>
        <strain evidence="7 8">LNHT1506</strain>
    </source>
</reference>
<comment type="subcellular location">
    <subcellularLocation>
        <location evidence="2">Peroxisome membrane</location>
        <topology evidence="2">Peripheral membrane protein</topology>
    </subcellularLocation>
</comment>
<dbReference type="OrthoDB" id="4097008at2759"/>
<keyword evidence="8" id="KW-1185">Reference proteome</keyword>
<evidence type="ECO:0000256" key="5">
    <source>
        <dbReference type="ARBA" id="ARBA00023136"/>
    </source>
</evidence>
<evidence type="ECO:0000256" key="2">
    <source>
        <dbReference type="ARBA" id="ARBA00004421"/>
    </source>
</evidence>
<evidence type="ECO:0000313" key="7">
    <source>
        <dbReference type="EMBL" id="QIW98840.1"/>
    </source>
</evidence>
<feature type="compositionally biased region" description="Basic and acidic residues" evidence="6">
    <location>
        <begin position="222"/>
        <end position="233"/>
    </location>
</feature>
<gene>
    <name evidence="7" type="ORF">AMS68_004358</name>
</gene>
<organism evidence="7 8">
    <name type="scientific">Peltaster fructicola</name>
    <dbReference type="NCBI Taxonomy" id="286661"/>
    <lineage>
        <taxon>Eukaryota</taxon>
        <taxon>Fungi</taxon>
        <taxon>Dikarya</taxon>
        <taxon>Ascomycota</taxon>
        <taxon>Pezizomycotina</taxon>
        <taxon>Dothideomycetes</taxon>
        <taxon>Dothideomycetes incertae sedis</taxon>
        <taxon>Peltaster</taxon>
    </lineage>
</organism>
<evidence type="ECO:0000313" key="8">
    <source>
        <dbReference type="Proteomes" id="UP000503462"/>
    </source>
</evidence>
<comment type="similarity">
    <text evidence="3">Belongs to the INP1 family.</text>
</comment>
<dbReference type="GO" id="GO:0045033">
    <property type="term" value="P:peroxisome inheritance"/>
    <property type="evidence" value="ECO:0007669"/>
    <property type="project" value="InterPro"/>
</dbReference>
<evidence type="ECO:0000256" key="4">
    <source>
        <dbReference type="ARBA" id="ARBA00021397"/>
    </source>
</evidence>
<evidence type="ECO:0000256" key="6">
    <source>
        <dbReference type="SAM" id="MobiDB-lite"/>
    </source>
</evidence>
<evidence type="ECO:0000256" key="1">
    <source>
        <dbReference type="ARBA" id="ARBA00003594"/>
    </source>
</evidence>
<protein>
    <recommendedName>
        <fullName evidence="4">Inheritance of peroxisomes protein 1</fullName>
    </recommendedName>
</protein>
<dbReference type="Proteomes" id="UP000503462">
    <property type="component" value="Chromosome 3"/>
</dbReference>
<feature type="compositionally biased region" description="Polar residues" evidence="6">
    <location>
        <begin position="211"/>
        <end position="221"/>
    </location>
</feature>
<feature type="region of interest" description="Disordered" evidence="6">
    <location>
        <begin position="420"/>
        <end position="445"/>
    </location>
</feature>
<evidence type="ECO:0000256" key="3">
    <source>
        <dbReference type="ARBA" id="ARBA00010707"/>
    </source>
</evidence>
<dbReference type="EMBL" id="CP051141">
    <property type="protein sequence ID" value="QIW98840.1"/>
    <property type="molecule type" value="Genomic_DNA"/>
</dbReference>
<dbReference type="GO" id="GO:0005780">
    <property type="term" value="C:extrinsic component of intraperoxisomal membrane"/>
    <property type="evidence" value="ECO:0007669"/>
    <property type="project" value="InterPro"/>
</dbReference>
<comment type="function">
    <text evidence="1">Required for peroxisome inheritance.</text>
</comment>
<feature type="compositionally biased region" description="Low complexity" evidence="6">
    <location>
        <begin position="371"/>
        <end position="383"/>
    </location>
</feature>
<feature type="region of interest" description="Disordered" evidence="6">
    <location>
        <begin position="210"/>
        <end position="240"/>
    </location>
</feature>
<feature type="region of interest" description="Disordered" evidence="6">
    <location>
        <begin position="371"/>
        <end position="395"/>
    </location>
</feature>
<dbReference type="AlphaFoldDB" id="A0A6H0XW01"/>
<dbReference type="InterPro" id="IPR024758">
    <property type="entry name" value="Inp1"/>
</dbReference>
<sequence length="556" mass="60482">MASSTAPSTPEQKVRMLMNRSFTLPPKLDAQHSTPPTVDIGTADSVDTLFVHPHTSIIKFITNSVTSPPGSSSGARGLPWTSPTETTIAAGWLEIYRVPGSVSFLRSGTLLQAIMPRSQCWCVDGVSKFAMRVMPDTYYRIELPGETDEELALVEQFKSVLGKVMHYEKTTCPFARNSSEELPELEDIRNRRLRPEDNAKWLLDRSRLRKTGTQGKVTSPQRRVDTLRKEEGSPSRAVSPELQELVSKARAAPRSVTAPPKLLAKPLDQSMRSPFEDDIAATNLKSFQSIPTDMPPSPPDSSAGLDGREVELEDVLAAEVAALHMNEALLEVDTSTQLGELAEDDVDSSVLVHPRTESDDAADVPSPIAAVQPQVPAQDTTQATPPPLTRQISNPEDPFAAIQARILARRSIGGTTSFYPSTVRESTSCSTSSVSSTSTASTRSHASQLAQQKNLATELVRKACTAFIGPPAHLVALMLRIAARFANGTFGSMFFVESPSGASRRIPGSFEVNDDSFDEGISDDEDDFGVPLHSPIRLAAFKSLREREVKDGWEID</sequence>
<dbReference type="Pfam" id="PF12634">
    <property type="entry name" value="Inp1"/>
    <property type="match status" value="1"/>
</dbReference>
<accession>A0A6H0XW01</accession>
<keyword evidence="5" id="KW-0472">Membrane</keyword>
<name>A0A6H0XW01_9PEZI</name>
<proteinExistence type="inferred from homology"/>